<protein>
    <recommendedName>
        <fullName evidence="1">Glyoxalase/fosfomycin resistance/dioxygenase domain-containing protein</fullName>
    </recommendedName>
</protein>
<sequence>MLSQPEPGRSEEDARALSELLAKGGLTPVHMRTDDLGGLFARLADVEGVSVVQEPTDQFWGVRDGALHDPAGNFPRIEQA</sequence>
<evidence type="ECO:0000259" key="1">
    <source>
        <dbReference type="Pfam" id="PF00903"/>
    </source>
</evidence>
<dbReference type="InterPro" id="IPR004360">
    <property type="entry name" value="Glyas_Fos-R_dOase_dom"/>
</dbReference>
<dbReference type="OrthoDB" id="197463at2"/>
<gene>
    <name evidence="2" type="ORF">BW733_11195</name>
</gene>
<dbReference type="Proteomes" id="UP000188235">
    <property type="component" value="Chromosome"/>
</dbReference>
<dbReference type="Pfam" id="PF00903">
    <property type="entry name" value="Glyoxalase"/>
    <property type="match status" value="1"/>
</dbReference>
<dbReference type="RefSeq" id="WP_077350492.1">
    <property type="nucleotide sequence ID" value="NZ_CP019607.1"/>
</dbReference>
<accession>A0A1Q2CYW0</accession>
<feature type="domain" description="Glyoxalase/fosfomycin resistance/dioxygenase" evidence="1">
    <location>
        <begin position="30"/>
        <end position="73"/>
    </location>
</feature>
<reference evidence="2 3" key="1">
    <citation type="journal article" date="2008" name="Int. J. Syst. Evol. Microbiol.">
        <title>Tessaracoccus flavescens sp. nov., isolated from marine sediment.</title>
        <authorList>
            <person name="Lee D.W."/>
            <person name="Lee S.D."/>
        </authorList>
    </citation>
    <scope>NUCLEOTIDE SEQUENCE [LARGE SCALE GENOMIC DNA]</scope>
    <source>
        <strain evidence="2 3">SST-39T</strain>
    </source>
</reference>
<dbReference type="AlphaFoldDB" id="A0A1Q2CYW0"/>
<organism evidence="2 3">
    <name type="scientific">Tessaracoccus flavescens</name>
    <dbReference type="NCBI Taxonomy" id="399497"/>
    <lineage>
        <taxon>Bacteria</taxon>
        <taxon>Bacillati</taxon>
        <taxon>Actinomycetota</taxon>
        <taxon>Actinomycetes</taxon>
        <taxon>Propionibacteriales</taxon>
        <taxon>Propionibacteriaceae</taxon>
        <taxon>Tessaracoccus</taxon>
    </lineage>
</organism>
<evidence type="ECO:0000313" key="3">
    <source>
        <dbReference type="Proteomes" id="UP000188235"/>
    </source>
</evidence>
<dbReference type="InterPro" id="IPR029068">
    <property type="entry name" value="Glyas_Bleomycin-R_OHBP_Dase"/>
</dbReference>
<proteinExistence type="predicted"/>
<name>A0A1Q2CYW0_9ACTN</name>
<evidence type="ECO:0000313" key="2">
    <source>
        <dbReference type="EMBL" id="AQP51312.1"/>
    </source>
</evidence>
<dbReference type="KEGG" id="tfa:BW733_11195"/>
<dbReference type="Gene3D" id="3.10.180.10">
    <property type="entry name" value="2,3-Dihydroxybiphenyl 1,2-Dioxygenase, domain 1"/>
    <property type="match status" value="1"/>
</dbReference>
<dbReference type="EMBL" id="CP019607">
    <property type="protein sequence ID" value="AQP51312.1"/>
    <property type="molecule type" value="Genomic_DNA"/>
</dbReference>
<dbReference type="SUPFAM" id="SSF54593">
    <property type="entry name" value="Glyoxalase/Bleomycin resistance protein/Dihydroxybiphenyl dioxygenase"/>
    <property type="match status" value="1"/>
</dbReference>
<keyword evidence="3" id="KW-1185">Reference proteome</keyword>
<dbReference type="STRING" id="399497.BW733_11195"/>